<dbReference type="GO" id="GO:0005634">
    <property type="term" value="C:nucleus"/>
    <property type="evidence" value="ECO:0007669"/>
    <property type="project" value="TreeGrafter"/>
</dbReference>
<keyword evidence="2" id="KW-1185">Reference proteome</keyword>
<dbReference type="AlphaFoldDB" id="A0A7R8D058"/>
<dbReference type="PANTHER" id="PTHR44490:SF1">
    <property type="entry name" value="EUKARYOTIC TRANSLATION ELONGATION FACTOR 1 EPSILON-1"/>
    <property type="match status" value="1"/>
</dbReference>
<dbReference type="InterPro" id="IPR036282">
    <property type="entry name" value="Glutathione-S-Trfase_C_sf"/>
</dbReference>
<protein>
    <submittedName>
        <fullName evidence="1">EEF1E1</fullName>
    </submittedName>
</protein>
<name>A0A7R8D058_LEPSM</name>
<dbReference type="GO" id="GO:0043517">
    <property type="term" value="P:positive regulation of DNA damage response, signal transduction by p53 class mediator"/>
    <property type="evidence" value="ECO:0007669"/>
    <property type="project" value="InterPro"/>
</dbReference>
<dbReference type="EMBL" id="HG994585">
    <property type="protein sequence ID" value="CAF2981033.1"/>
    <property type="molecule type" value="Genomic_DNA"/>
</dbReference>
<reference evidence="1" key="1">
    <citation type="submission" date="2021-02" db="EMBL/GenBank/DDBJ databases">
        <authorList>
            <person name="Bekaert M."/>
        </authorList>
    </citation>
    <scope>NUCLEOTIDE SEQUENCE</scope>
    <source>
        <strain evidence="1">IoA-00</strain>
    </source>
</reference>
<evidence type="ECO:0000313" key="1">
    <source>
        <dbReference type="EMBL" id="CAF2981033.1"/>
    </source>
</evidence>
<dbReference type="Gene3D" id="1.20.1050.10">
    <property type="match status" value="1"/>
</dbReference>
<dbReference type="InterPro" id="IPR053836">
    <property type="entry name" value="Arc1-like_N"/>
</dbReference>
<proteinExistence type="predicted"/>
<sequence>MRWKNCARHNDKSSESQFEDVEYPRRNRLSTCKGKTIIINSKLVWIAPGETWSPIEDKAVYRQWQELESHPHSLEKINNFLCDRTYFAGDHKTQTDELAYDALKSRVGRLSYEDKEKYLNLSRWFAHLQSLSGDGQPLLFSRCKLYV</sequence>
<dbReference type="PANTHER" id="PTHR44490">
    <property type="entry name" value="EUKARYOTIC TRANSLATION ELONGATION FACTOR 1 EPSILON-1"/>
    <property type="match status" value="1"/>
</dbReference>
<dbReference type="Pfam" id="PF21972">
    <property type="entry name" value="Arc1p_N_like"/>
    <property type="match status" value="1"/>
</dbReference>
<dbReference type="Proteomes" id="UP000675881">
    <property type="component" value="Chromosome 6"/>
</dbReference>
<dbReference type="GO" id="GO:0005737">
    <property type="term" value="C:cytoplasm"/>
    <property type="evidence" value="ECO:0007669"/>
    <property type="project" value="TreeGrafter"/>
</dbReference>
<organism evidence="1 2">
    <name type="scientific">Lepeophtheirus salmonis</name>
    <name type="common">Salmon louse</name>
    <name type="synonym">Caligus salmonis</name>
    <dbReference type="NCBI Taxonomy" id="72036"/>
    <lineage>
        <taxon>Eukaryota</taxon>
        <taxon>Metazoa</taxon>
        <taxon>Ecdysozoa</taxon>
        <taxon>Arthropoda</taxon>
        <taxon>Crustacea</taxon>
        <taxon>Multicrustacea</taxon>
        <taxon>Hexanauplia</taxon>
        <taxon>Copepoda</taxon>
        <taxon>Siphonostomatoida</taxon>
        <taxon>Caligidae</taxon>
        <taxon>Lepeophtheirus</taxon>
    </lineage>
</organism>
<dbReference type="InterPro" id="IPR042450">
    <property type="entry name" value="EEF1E1"/>
</dbReference>
<dbReference type="InterPro" id="IPR010987">
    <property type="entry name" value="Glutathione-S-Trfase_C-like"/>
</dbReference>
<gene>
    <name evidence="1" type="ORF">LSAA_11754</name>
</gene>
<dbReference type="SUPFAM" id="SSF47616">
    <property type="entry name" value="GST C-terminal domain-like"/>
    <property type="match status" value="1"/>
</dbReference>
<dbReference type="PROSITE" id="PS50405">
    <property type="entry name" value="GST_CTER"/>
    <property type="match status" value="1"/>
</dbReference>
<evidence type="ECO:0000313" key="2">
    <source>
        <dbReference type="Proteomes" id="UP000675881"/>
    </source>
</evidence>
<dbReference type="GO" id="GO:0017101">
    <property type="term" value="C:aminoacyl-tRNA synthetase multienzyme complex"/>
    <property type="evidence" value="ECO:0007669"/>
    <property type="project" value="InterPro"/>
</dbReference>
<accession>A0A7R8D058</accession>